<sequence>MPVPARKRRRVIVSKPFIARGAALLALACQLPGAHAAAGYQALVQRTAYGIPHITASNERNLGYGVGYAYAQDNFCLLAEEIATARGQRSRYFGMSGSYDSPDSEPIPNTLSDFYYAFLNSDQAVGASYNRQPGEVKNLIDGYAAGVNRYLRETGVGSLPTACRNQPWARPLEGLDLIRMMRRYAVTSSGAQFIAALQAAAPPAPGAARQLRLPSAGEPLRGLYGRQRNSRHMGSNAIALGREATQSGAGMLYANPHFPWTGAYRFYEQHLTIPGKVDVMGVSLGGLPLVNIGFNRAVAWTHTVNTSQHFTLFALHLVPGDPLRYVVDGEVKPLKPATVSIVGRDANGAYRTLKHTFYLSELGPIVALPGQLDWDGATAYALADANQANDRLLDAWWRMSQAGSLPALRAVVESTLGLPWVHTLAVDRAGSVYFGDITVVPNVDKAKQDACVPAAARPLLGQGVMVLDGGSAACRWGNAAGTPQPGIFAARDLPAITRRDFVQNSNDSAWLTNPAQPLTGYPDIVSAAGKELSARTRYGLQEIQARLGGRGCGRFSVAGVQAMGLANRSYYASLLLDDLNGLCRTSGAGQAPADACRVLAGWDGKAELDSVGWPLFQAWREQMNGSGVDYWTQAFDSARPLDTPRGLRIGDPAVAAAARTALFNAVKALKLAGIDYAKPWGDIQVAVRGARQIPIHGGGGEDTYNVIESSPLGNGELNPGFGSSFVMTVSFETGMPRAQAFLTYSQSSNPDSPHYGDQTERFSRKQWISLPYTQGEIRRDPAYSFRWLRE</sequence>
<reference evidence="6 7" key="1">
    <citation type="submission" date="2016-09" db="EMBL/GenBank/DDBJ databases">
        <title>Chromobacterium muskegensis sp. nov., an insecticidal bacterium isolated from Sphagnum bogs.</title>
        <authorList>
            <person name="Sparks M.E."/>
            <person name="Blackburn M.B."/>
            <person name="Gundersen-Rindal D.E."/>
            <person name="Mitchell A."/>
            <person name="Farrar R."/>
            <person name="Kuhar D."/>
        </authorList>
    </citation>
    <scope>NUCLEOTIDE SEQUENCE [LARGE SCALE GENOMIC DNA]</scope>
    <source>
        <strain evidence="6 7">37-2</strain>
    </source>
</reference>
<dbReference type="CDD" id="cd01936">
    <property type="entry name" value="Ntn_CA"/>
    <property type="match status" value="1"/>
</dbReference>
<dbReference type="InterPro" id="IPR023343">
    <property type="entry name" value="Penicillin_amidase_dom1"/>
</dbReference>
<keyword evidence="4" id="KW-0865">Zymogen</keyword>
<dbReference type="EMBL" id="MKCS01000001">
    <property type="protein sequence ID" value="OHX12767.1"/>
    <property type="molecule type" value="Genomic_DNA"/>
</dbReference>
<protein>
    <recommendedName>
        <fullName evidence="8">Acylase</fullName>
    </recommendedName>
</protein>
<dbReference type="Gene3D" id="1.10.1400.10">
    <property type="match status" value="1"/>
</dbReference>
<evidence type="ECO:0000256" key="2">
    <source>
        <dbReference type="ARBA" id="ARBA00022729"/>
    </source>
</evidence>
<dbReference type="AlphaFoldDB" id="A0A1S1WZP9"/>
<dbReference type="GO" id="GO:0017000">
    <property type="term" value="P:antibiotic biosynthetic process"/>
    <property type="evidence" value="ECO:0007669"/>
    <property type="project" value="InterPro"/>
</dbReference>
<dbReference type="SUPFAM" id="SSF56235">
    <property type="entry name" value="N-terminal nucleophile aminohydrolases (Ntn hydrolases)"/>
    <property type="match status" value="1"/>
</dbReference>
<dbReference type="Proteomes" id="UP000180088">
    <property type="component" value="Unassembled WGS sequence"/>
</dbReference>
<evidence type="ECO:0000313" key="6">
    <source>
        <dbReference type="EMBL" id="OHX12767.1"/>
    </source>
</evidence>
<dbReference type="Gene3D" id="1.10.439.10">
    <property type="entry name" value="Penicillin Amidohydrolase, domain 1"/>
    <property type="match status" value="1"/>
</dbReference>
<proteinExistence type="inferred from homology"/>
<dbReference type="PANTHER" id="PTHR34218">
    <property type="entry name" value="PEPTIDASE S45 PENICILLIN AMIDASE"/>
    <property type="match status" value="1"/>
</dbReference>
<accession>A0A1S1WZP9</accession>
<dbReference type="PANTHER" id="PTHR34218:SF3">
    <property type="entry name" value="ACYL-HOMOSERINE LACTONE ACYLASE PVDQ"/>
    <property type="match status" value="1"/>
</dbReference>
<gene>
    <name evidence="6" type="ORF">BI347_04055</name>
</gene>
<evidence type="ECO:0000313" key="7">
    <source>
        <dbReference type="Proteomes" id="UP000180088"/>
    </source>
</evidence>
<dbReference type="STRING" id="1903179.BI347_04055"/>
<evidence type="ECO:0000256" key="1">
    <source>
        <dbReference type="ARBA" id="ARBA00006586"/>
    </source>
</evidence>
<evidence type="ECO:0000256" key="3">
    <source>
        <dbReference type="ARBA" id="ARBA00022801"/>
    </source>
</evidence>
<comment type="similarity">
    <text evidence="1">Belongs to the peptidase S45 family.</text>
</comment>
<feature type="chain" id="PRO_5010287621" description="Acylase" evidence="5">
    <location>
        <begin position="37"/>
        <end position="790"/>
    </location>
</feature>
<dbReference type="GO" id="GO:0016811">
    <property type="term" value="F:hydrolase activity, acting on carbon-nitrogen (but not peptide) bonds, in linear amides"/>
    <property type="evidence" value="ECO:0007669"/>
    <property type="project" value="InterPro"/>
</dbReference>
<dbReference type="Gene3D" id="2.30.120.10">
    <property type="match status" value="1"/>
</dbReference>
<feature type="signal peptide" evidence="5">
    <location>
        <begin position="1"/>
        <end position="36"/>
    </location>
</feature>
<keyword evidence="2 5" id="KW-0732">Signal</keyword>
<dbReference type="InterPro" id="IPR002692">
    <property type="entry name" value="S45"/>
</dbReference>
<comment type="caution">
    <text evidence="6">The sequence shown here is derived from an EMBL/GenBank/DDBJ whole genome shotgun (WGS) entry which is preliminary data.</text>
</comment>
<dbReference type="Pfam" id="PF01804">
    <property type="entry name" value="Penicil_amidase"/>
    <property type="match status" value="1"/>
</dbReference>
<organism evidence="6 7">
    <name type="scientific">Chromobacterium sphagni</name>
    <dbReference type="NCBI Taxonomy" id="1903179"/>
    <lineage>
        <taxon>Bacteria</taxon>
        <taxon>Pseudomonadati</taxon>
        <taxon>Pseudomonadota</taxon>
        <taxon>Betaproteobacteria</taxon>
        <taxon>Neisseriales</taxon>
        <taxon>Chromobacteriaceae</taxon>
        <taxon>Chromobacterium</taxon>
    </lineage>
</organism>
<name>A0A1S1WZP9_9NEIS</name>
<keyword evidence="3" id="KW-0378">Hydrolase</keyword>
<evidence type="ECO:0008006" key="8">
    <source>
        <dbReference type="Google" id="ProtNLM"/>
    </source>
</evidence>
<evidence type="ECO:0000256" key="5">
    <source>
        <dbReference type="SAM" id="SignalP"/>
    </source>
</evidence>
<dbReference type="Gene3D" id="3.60.20.10">
    <property type="entry name" value="Glutamine Phosphoribosylpyrophosphate, subunit 1, domain 1"/>
    <property type="match status" value="1"/>
</dbReference>
<dbReference type="InterPro" id="IPR043146">
    <property type="entry name" value="Penicillin_amidase_N_B-knob"/>
</dbReference>
<evidence type="ECO:0000256" key="4">
    <source>
        <dbReference type="ARBA" id="ARBA00023145"/>
    </source>
</evidence>
<dbReference type="InterPro" id="IPR043147">
    <property type="entry name" value="Penicillin_amidase_A-knob"/>
</dbReference>
<dbReference type="InterPro" id="IPR029055">
    <property type="entry name" value="Ntn_hydrolases_N"/>
</dbReference>